<dbReference type="EMBL" id="PSQE01000004">
    <property type="protein sequence ID" value="RHN58380.1"/>
    <property type="molecule type" value="Genomic_DNA"/>
</dbReference>
<dbReference type="EC" id="2.3.1.133" evidence="1"/>
<protein>
    <submittedName>
        <fullName evidence="1">Putative shikimate O-hydroxycinnamoyltransferase</fullName>
        <ecNumber evidence="1">2.3.1.133</ecNumber>
    </submittedName>
</protein>
<comment type="caution">
    <text evidence="1">The sequence shown here is derived from an EMBL/GenBank/DDBJ whole genome shotgun (WGS) entry which is preliminary data.</text>
</comment>
<organism evidence="1">
    <name type="scientific">Medicago truncatula</name>
    <name type="common">Barrel medic</name>
    <name type="synonym">Medicago tribuloides</name>
    <dbReference type="NCBI Taxonomy" id="3880"/>
    <lineage>
        <taxon>Eukaryota</taxon>
        <taxon>Viridiplantae</taxon>
        <taxon>Streptophyta</taxon>
        <taxon>Embryophyta</taxon>
        <taxon>Tracheophyta</taxon>
        <taxon>Spermatophyta</taxon>
        <taxon>Magnoliopsida</taxon>
        <taxon>eudicotyledons</taxon>
        <taxon>Gunneridae</taxon>
        <taxon>Pentapetalae</taxon>
        <taxon>rosids</taxon>
        <taxon>fabids</taxon>
        <taxon>Fabales</taxon>
        <taxon>Fabaceae</taxon>
        <taxon>Papilionoideae</taxon>
        <taxon>50 kb inversion clade</taxon>
        <taxon>NPAAA clade</taxon>
        <taxon>Hologalegina</taxon>
        <taxon>IRL clade</taxon>
        <taxon>Trifolieae</taxon>
        <taxon>Medicago</taxon>
    </lineage>
</organism>
<evidence type="ECO:0000313" key="1">
    <source>
        <dbReference type="EMBL" id="RHN58380.1"/>
    </source>
</evidence>
<gene>
    <name evidence="1" type="ORF">MtrunA17_Chr4g0001811</name>
</gene>
<dbReference type="InterPro" id="IPR023213">
    <property type="entry name" value="CAT-like_dom_sf"/>
</dbReference>
<accession>A0A396HYH4</accession>
<dbReference type="Pfam" id="PF02458">
    <property type="entry name" value="Transferase"/>
    <property type="match status" value="1"/>
</dbReference>
<dbReference type="AlphaFoldDB" id="A0A396HYH4"/>
<dbReference type="Gramene" id="rna20287">
    <property type="protein sequence ID" value="RHN58380.1"/>
    <property type="gene ID" value="gene20287"/>
</dbReference>
<keyword evidence="1" id="KW-0808">Transferase</keyword>
<dbReference type="Gene3D" id="3.30.559.10">
    <property type="entry name" value="Chloramphenicol acetyltransferase-like domain"/>
    <property type="match status" value="1"/>
</dbReference>
<reference evidence="1" key="1">
    <citation type="journal article" date="2018" name="Nat. Plants">
        <title>Whole-genome landscape of Medicago truncatula symbiotic genes.</title>
        <authorList>
            <person name="Pecrix Y."/>
            <person name="Gamas P."/>
            <person name="Carrere S."/>
        </authorList>
    </citation>
    <scope>NUCLEOTIDE SEQUENCE</scope>
    <source>
        <tissue evidence="1">Leaves</tissue>
    </source>
</reference>
<dbReference type="Proteomes" id="UP000265566">
    <property type="component" value="Chromosome 4"/>
</dbReference>
<proteinExistence type="predicted"/>
<dbReference type="GO" id="GO:0047172">
    <property type="term" value="F:shikimate O-hydroxycinnamoyltransferase activity"/>
    <property type="evidence" value="ECO:0007669"/>
    <property type="project" value="UniProtKB-EC"/>
</dbReference>
<keyword evidence="1" id="KW-0012">Acyltransferase</keyword>
<name>A0A396HYH4_MEDTR</name>
<sequence length="82" mass="9211">MFGEMCAKQDHFLMVKKPNCLLLPIYDAGFAWGRPTFMGPGWIGCEGRCFILPSSTNDGSLSVAIALQHEHMEVFKELVYDI</sequence>